<dbReference type="InterPro" id="IPR001466">
    <property type="entry name" value="Beta-lactam-related"/>
</dbReference>
<dbReference type="InterPro" id="IPR050789">
    <property type="entry name" value="Diverse_Enzym_Activities"/>
</dbReference>
<keyword evidence="1" id="KW-0732">Signal</keyword>
<dbReference type="AlphaFoldDB" id="A0A9E5JT13"/>
<accession>A0A9E5JT13</accession>
<sequence>MKSWASAGLALCLMVGSLGAGAESANGSLSKPANGFLRDAAGGYSAEAAYQLQENWTLPRFLTVTPEGAYSYLHLATQLPHATIYRQGPVVPLVSELDPRLGQLPVEWQGKQQTLDEVILSPQSPLQGVIVMHRGKVVYEQYPGMRPFDNHVWMSNAKPVASYLIAQLEGEGRLDVEQPVVRYLPAAAGTHWENIKVIDVLNMQTGLDLVENAAARANPMSGFSRFMVAEVGYPNREGEVLTHNEALLSVGYLGEPGQKFEYSSANTQLLGLIIESITGQRLADVISERVWRPIGAEGDAQLALSPQGNGIIHGLISSRLVDMARFAMLYTPSWHKVSEQRLVSAASLEKIRTAGNPAAYYQGEMGPRLARLFGERPVSNAYQWDAIFADGDMYKGGMNGQGLYVSPDKDLVVAWFGTGFAEVPMERLARTVALTRPTL</sequence>
<proteinExistence type="predicted"/>
<evidence type="ECO:0000259" key="2">
    <source>
        <dbReference type="Pfam" id="PF00144"/>
    </source>
</evidence>
<dbReference type="EMBL" id="JAAONZ010000008">
    <property type="protein sequence ID" value="NHO66312.1"/>
    <property type="molecule type" value="Genomic_DNA"/>
</dbReference>
<feature type="signal peptide" evidence="1">
    <location>
        <begin position="1"/>
        <end position="22"/>
    </location>
</feature>
<protein>
    <submittedName>
        <fullName evidence="3">Beta-lactamase family protein</fullName>
    </submittedName>
</protein>
<name>A0A9E5JT13_9GAMM</name>
<evidence type="ECO:0000313" key="3">
    <source>
        <dbReference type="EMBL" id="NHO66312.1"/>
    </source>
</evidence>
<dbReference type="SUPFAM" id="SSF56601">
    <property type="entry name" value="beta-lactamase/transpeptidase-like"/>
    <property type="match status" value="1"/>
</dbReference>
<evidence type="ECO:0000256" key="1">
    <source>
        <dbReference type="SAM" id="SignalP"/>
    </source>
</evidence>
<dbReference type="PANTHER" id="PTHR43283:SF7">
    <property type="entry name" value="BETA-LACTAMASE-RELATED DOMAIN-CONTAINING PROTEIN"/>
    <property type="match status" value="1"/>
</dbReference>
<organism evidence="3 4">
    <name type="scientific">Pseudomaricurvus hydrocarbonicus</name>
    <dbReference type="NCBI Taxonomy" id="1470433"/>
    <lineage>
        <taxon>Bacteria</taxon>
        <taxon>Pseudomonadati</taxon>
        <taxon>Pseudomonadota</taxon>
        <taxon>Gammaproteobacteria</taxon>
        <taxon>Cellvibrionales</taxon>
        <taxon>Cellvibrionaceae</taxon>
        <taxon>Pseudomaricurvus</taxon>
    </lineage>
</organism>
<feature type="chain" id="PRO_5038366855" evidence="1">
    <location>
        <begin position="23"/>
        <end position="439"/>
    </location>
</feature>
<dbReference type="RefSeq" id="WP_167186874.1">
    <property type="nucleotide sequence ID" value="NZ_JAAONZ010000008.1"/>
</dbReference>
<dbReference type="Pfam" id="PF00144">
    <property type="entry name" value="Beta-lactamase"/>
    <property type="match status" value="1"/>
</dbReference>
<gene>
    <name evidence="3" type="ORF">G8770_12250</name>
</gene>
<comment type="caution">
    <text evidence="3">The sequence shown here is derived from an EMBL/GenBank/DDBJ whole genome shotgun (WGS) entry which is preliminary data.</text>
</comment>
<dbReference type="InterPro" id="IPR012338">
    <property type="entry name" value="Beta-lactam/transpept-like"/>
</dbReference>
<keyword evidence="4" id="KW-1185">Reference proteome</keyword>
<dbReference type="Gene3D" id="3.40.710.10">
    <property type="entry name" value="DD-peptidase/beta-lactamase superfamily"/>
    <property type="match status" value="1"/>
</dbReference>
<evidence type="ECO:0000313" key="4">
    <source>
        <dbReference type="Proteomes" id="UP000787472"/>
    </source>
</evidence>
<feature type="domain" description="Beta-lactamase-related" evidence="2">
    <location>
        <begin position="129"/>
        <end position="432"/>
    </location>
</feature>
<dbReference type="PANTHER" id="PTHR43283">
    <property type="entry name" value="BETA-LACTAMASE-RELATED"/>
    <property type="match status" value="1"/>
</dbReference>
<reference evidence="3" key="1">
    <citation type="submission" date="2020-03" db="EMBL/GenBank/DDBJ databases">
        <authorList>
            <person name="Guo F."/>
        </authorList>
    </citation>
    <scope>NUCLEOTIDE SEQUENCE</scope>
    <source>
        <strain evidence="3">JCM 30134</strain>
    </source>
</reference>
<dbReference type="Proteomes" id="UP000787472">
    <property type="component" value="Unassembled WGS sequence"/>
</dbReference>